<feature type="region of interest" description="Disordered" evidence="1">
    <location>
        <begin position="1"/>
        <end position="23"/>
    </location>
</feature>
<evidence type="ECO:0000256" key="1">
    <source>
        <dbReference type="SAM" id="MobiDB-lite"/>
    </source>
</evidence>
<reference evidence="2 3" key="1">
    <citation type="submission" date="2015-08" db="EMBL/GenBank/DDBJ databases">
        <authorList>
            <person name="Babu N.S."/>
            <person name="Beckwith C.J."/>
            <person name="Beseler K.G."/>
            <person name="Brison A."/>
            <person name="Carone J.V."/>
            <person name="Caskin T.P."/>
            <person name="Diamond M."/>
            <person name="Durham M.E."/>
            <person name="Foxe J.M."/>
            <person name="Go M."/>
            <person name="Henderson B.A."/>
            <person name="Jones I.B."/>
            <person name="McGettigan J.A."/>
            <person name="Micheletti S.J."/>
            <person name="Nasrallah M.E."/>
            <person name="Ortiz D."/>
            <person name="Piller C.R."/>
            <person name="Privatt S.R."/>
            <person name="Schneider S.L."/>
            <person name="Sharp S."/>
            <person name="Smith T.C."/>
            <person name="Stanton J.D."/>
            <person name="Ullery H.E."/>
            <person name="Wilson R.J."/>
            <person name="Serrano M.G."/>
            <person name="Buck G."/>
            <person name="Lee V."/>
            <person name="Wang Y."/>
            <person name="Carvalho R."/>
            <person name="Voegtly L."/>
            <person name="Shi R."/>
            <person name="Duckworth R."/>
            <person name="Johnson A."/>
            <person name="Loviza R."/>
            <person name="Walstead R."/>
            <person name="Shah Z."/>
            <person name="Kiflezghi M."/>
            <person name="Wade K."/>
            <person name="Ball S.L."/>
            <person name="Bradley K.W."/>
            <person name="Asai D.J."/>
            <person name="Bowman C.A."/>
            <person name="Russell D.A."/>
            <person name="Pope W.H."/>
            <person name="Jacobs-Sera D."/>
            <person name="Hendrix R.W."/>
            <person name="Hatfull G.F."/>
        </authorList>
    </citation>
    <scope>NUCLEOTIDE SEQUENCE [LARGE SCALE GENOMIC DNA]</scope>
    <source>
        <strain evidence="2 3">DSM 27648</strain>
    </source>
</reference>
<name>A0A0K1QGP4_9BACT</name>
<dbReference type="EMBL" id="CP012333">
    <property type="protein sequence ID" value="AKV04822.1"/>
    <property type="molecule type" value="Genomic_DNA"/>
</dbReference>
<evidence type="ECO:0000313" key="2">
    <source>
        <dbReference type="EMBL" id="AKV04822.1"/>
    </source>
</evidence>
<dbReference type="KEGG" id="llu:AKJ09_11485"/>
<accession>A0A0K1QGP4</accession>
<gene>
    <name evidence="2" type="ORF">AKJ09_11485</name>
</gene>
<keyword evidence="3" id="KW-1185">Reference proteome</keyword>
<sequence>MRPLGARVQPRVRATKPAHRASPTWIEAMGGSGAIELKSPDG</sequence>
<evidence type="ECO:0000313" key="3">
    <source>
        <dbReference type="Proteomes" id="UP000064967"/>
    </source>
</evidence>
<protein>
    <submittedName>
        <fullName evidence="2">Uncharacterized protein</fullName>
    </submittedName>
</protein>
<dbReference type="AlphaFoldDB" id="A0A0K1QGP4"/>
<dbReference type="Proteomes" id="UP000064967">
    <property type="component" value="Chromosome"/>
</dbReference>
<organism evidence="2 3">
    <name type="scientific">Labilithrix luteola</name>
    <dbReference type="NCBI Taxonomy" id="1391654"/>
    <lineage>
        <taxon>Bacteria</taxon>
        <taxon>Pseudomonadati</taxon>
        <taxon>Myxococcota</taxon>
        <taxon>Polyangia</taxon>
        <taxon>Polyangiales</taxon>
        <taxon>Labilitrichaceae</taxon>
        <taxon>Labilithrix</taxon>
    </lineage>
</organism>
<proteinExistence type="predicted"/>